<gene>
    <name evidence="3" type="ORF">HYPSUDRAFT_1070534</name>
</gene>
<dbReference type="InterPro" id="IPR041539">
    <property type="entry name" value="CxC5"/>
</dbReference>
<evidence type="ECO:0000313" key="3">
    <source>
        <dbReference type="EMBL" id="KJA25529.1"/>
    </source>
</evidence>
<sequence>MDTANQPTITRLLNGLRQLGNHSFTFEQIIRFVTLSSRLKNDIILVQPADFRVNSGRQPVLPPAVQQFLSPRQGVLFTMDAGPIPVWVIHLYCERCRVNYHHNYSVHEGNRTYYNKASDILQIGEHQFAETRLINQWINMMLLSWTSATNCARIYNLTFQNSALHLQDKWQFNLEVTSDQVYDGFTLLSLLEDCGGRGATLTVPHTGLAKNRFTETKTKTSVVVMDGITLGRRCCGVPNCKISLRTNHERFCPDHSNYNTVCAITNCGRTIVEGTKTCDIPEHQRIEETHTERGKARFQLKERLRRSNLAHPNDSVGIDDLSATQLIDDDASEELYDLSQPDAPIPLTQDNTSSSKRIRAQFGGRRTHNEQIIVAPCGIIKARETFYNAEAPKTVIEMIKRTFQHPGTMPNHLFFDNNCQIAKIVKNDPVFQNVGLTVDVFHFKCKHSKTDTFCQENCNPAAYPELIGVDGKGWYFNSSIAEQTNCWLGGYQAICREMGVDRYDFFLDEMIRRRNIMTLEKLSRSGMMPGTEPFTYE</sequence>
<evidence type="ECO:0008006" key="5">
    <source>
        <dbReference type="Google" id="ProtNLM"/>
    </source>
</evidence>
<proteinExistence type="predicted"/>
<protein>
    <recommendedName>
        <fullName evidence="5">CxC6 like cysteine cluster associated with KDZ domain-containing protein</fullName>
    </recommendedName>
</protein>
<organism evidence="3 4">
    <name type="scientific">Hypholoma sublateritium (strain FD-334 SS-4)</name>
    <dbReference type="NCBI Taxonomy" id="945553"/>
    <lineage>
        <taxon>Eukaryota</taxon>
        <taxon>Fungi</taxon>
        <taxon>Dikarya</taxon>
        <taxon>Basidiomycota</taxon>
        <taxon>Agaricomycotina</taxon>
        <taxon>Agaricomycetes</taxon>
        <taxon>Agaricomycetidae</taxon>
        <taxon>Agaricales</taxon>
        <taxon>Agaricineae</taxon>
        <taxon>Strophariaceae</taxon>
        <taxon>Hypholoma</taxon>
    </lineage>
</organism>
<dbReference type="OrthoDB" id="2501483at2759"/>
<accession>A0A0D2P3S1</accession>
<evidence type="ECO:0000313" key="4">
    <source>
        <dbReference type="Proteomes" id="UP000054270"/>
    </source>
</evidence>
<keyword evidence="4" id="KW-1185">Reference proteome</keyword>
<dbReference type="Pfam" id="PF18721">
    <property type="entry name" value="CxC6"/>
    <property type="match status" value="1"/>
</dbReference>
<dbReference type="AlphaFoldDB" id="A0A0D2P3S1"/>
<dbReference type="EMBL" id="KN817531">
    <property type="protein sequence ID" value="KJA25529.1"/>
    <property type="molecule type" value="Genomic_DNA"/>
</dbReference>
<dbReference type="STRING" id="945553.A0A0D2P3S1"/>
<evidence type="ECO:0000259" key="1">
    <source>
        <dbReference type="Pfam" id="PF18718"/>
    </source>
</evidence>
<dbReference type="InterPro" id="IPR040898">
    <property type="entry name" value="CxC6"/>
</dbReference>
<name>A0A0D2P3S1_HYPSF</name>
<dbReference type="Proteomes" id="UP000054270">
    <property type="component" value="Unassembled WGS sequence"/>
</dbReference>
<evidence type="ECO:0000259" key="2">
    <source>
        <dbReference type="Pfam" id="PF18721"/>
    </source>
</evidence>
<dbReference type="OMA" id="PLANNCH"/>
<reference evidence="4" key="1">
    <citation type="submission" date="2014-04" db="EMBL/GenBank/DDBJ databases">
        <title>Evolutionary Origins and Diversification of the Mycorrhizal Mutualists.</title>
        <authorList>
            <consortium name="DOE Joint Genome Institute"/>
            <consortium name="Mycorrhizal Genomics Consortium"/>
            <person name="Kohler A."/>
            <person name="Kuo A."/>
            <person name="Nagy L.G."/>
            <person name="Floudas D."/>
            <person name="Copeland A."/>
            <person name="Barry K.W."/>
            <person name="Cichocki N."/>
            <person name="Veneault-Fourrey C."/>
            <person name="LaButti K."/>
            <person name="Lindquist E.A."/>
            <person name="Lipzen A."/>
            <person name="Lundell T."/>
            <person name="Morin E."/>
            <person name="Murat C."/>
            <person name="Riley R."/>
            <person name="Ohm R."/>
            <person name="Sun H."/>
            <person name="Tunlid A."/>
            <person name="Henrissat B."/>
            <person name="Grigoriev I.V."/>
            <person name="Hibbett D.S."/>
            <person name="Martin F."/>
        </authorList>
    </citation>
    <scope>NUCLEOTIDE SEQUENCE [LARGE SCALE GENOMIC DNA]</scope>
    <source>
        <strain evidence="4">FD-334 SS-4</strain>
    </source>
</reference>
<feature type="domain" description="CxC5 like cysteine cluster associated with KDZ" evidence="1">
    <location>
        <begin position="67"/>
        <end position="159"/>
    </location>
</feature>
<feature type="domain" description="CxC6 like cysteine cluster associated with KDZ" evidence="2">
    <location>
        <begin position="224"/>
        <end position="288"/>
    </location>
</feature>
<dbReference type="Pfam" id="PF18718">
    <property type="entry name" value="CxC5"/>
    <property type="match status" value="1"/>
</dbReference>